<dbReference type="PANTHER" id="PTHR43841:SF3">
    <property type="entry name" value="(3R)-HYDROXYACYL-ACP DEHYDRATASE SUBUNIT HADB"/>
    <property type="match status" value="1"/>
</dbReference>
<dbReference type="Pfam" id="PF01575">
    <property type="entry name" value="MaoC_dehydratas"/>
    <property type="match status" value="1"/>
</dbReference>
<sequence length="160" mass="16291">MSAAAPVNAPVEGAALGPRTFAVTRADLRAYADASGDHNPIHLDEAVALSVGLPGVIAHGMYTMALMARAVTDWFPGAEVREIGSKFTDPVVVPAEGSVEVVVSATVKSVAEEDGRCVVALALLVTSAGAKVLGMPKAVVVLPAQSDEPDESEQAEESGA</sequence>
<dbReference type="GO" id="GO:0004312">
    <property type="term" value="F:fatty acid synthase activity"/>
    <property type="evidence" value="ECO:0007669"/>
    <property type="project" value="InterPro"/>
</dbReference>
<comment type="similarity">
    <text evidence="1">Belongs to the enoyl-CoA hydratase/isomerase family.</text>
</comment>
<reference evidence="3 4" key="1">
    <citation type="submission" date="2019-04" db="EMBL/GenBank/DDBJ databases">
        <authorList>
            <person name="Dong K."/>
        </authorList>
    </citation>
    <scope>NUCLEOTIDE SEQUENCE [LARGE SCALE GENOMIC DNA]</scope>
    <source>
        <strain evidence="4">dk3543</strain>
    </source>
</reference>
<dbReference type="GO" id="GO:0006633">
    <property type="term" value="P:fatty acid biosynthetic process"/>
    <property type="evidence" value="ECO:0007669"/>
    <property type="project" value="InterPro"/>
</dbReference>
<dbReference type="Proteomes" id="UP000307808">
    <property type="component" value="Unassembled WGS sequence"/>
</dbReference>
<proteinExistence type="inferred from homology"/>
<dbReference type="RefSeq" id="WP_137064933.1">
    <property type="nucleotide sequence ID" value="NZ_CP040748.1"/>
</dbReference>
<dbReference type="GO" id="GO:0005835">
    <property type="term" value="C:fatty acid synthase complex"/>
    <property type="evidence" value="ECO:0007669"/>
    <property type="project" value="InterPro"/>
</dbReference>
<dbReference type="OrthoDB" id="9800237at2"/>
<evidence type="ECO:0000256" key="1">
    <source>
        <dbReference type="ARBA" id="ARBA00005254"/>
    </source>
</evidence>
<gene>
    <name evidence="3" type="ORF">FC770_04935</name>
</gene>
<dbReference type="SUPFAM" id="SSF54637">
    <property type="entry name" value="Thioesterase/thiol ester dehydrase-isomerase"/>
    <property type="match status" value="1"/>
</dbReference>
<accession>A0A4U2YTT0</accession>
<name>A0A4U2YTT0_9ACTN</name>
<dbReference type="Gene3D" id="3.10.129.10">
    <property type="entry name" value="Hotdog Thioesterase"/>
    <property type="match status" value="1"/>
</dbReference>
<protein>
    <submittedName>
        <fullName evidence="3">Acyl dehydratase</fullName>
    </submittedName>
</protein>
<evidence type="ECO:0000313" key="4">
    <source>
        <dbReference type="Proteomes" id="UP000307808"/>
    </source>
</evidence>
<dbReference type="AlphaFoldDB" id="A0A4U2YTT0"/>
<keyword evidence="4" id="KW-1185">Reference proteome</keyword>
<comment type="caution">
    <text evidence="3">The sequence shown here is derived from an EMBL/GenBank/DDBJ whole genome shotgun (WGS) entry which is preliminary data.</text>
</comment>
<feature type="domain" description="MaoC-like" evidence="2">
    <location>
        <begin position="19"/>
        <end position="111"/>
    </location>
</feature>
<dbReference type="InterPro" id="IPR002539">
    <property type="entry name" value="MaoC-like_dom"/>
</dbReference>
<evidence type="ECO:0000313" key="3">
    <source>
        <dbReference type="EMBL" id="TKI64474.1"/>
    </source>
</evidence>
<dbReference type="InterPro" id="IPR003965">
    <property type="entry name" value="Fatty_acid_synthase"/>
</dbReference>
<evidence type="ECO:0000259" key="2">
    <source>
        <dbReference type="Pfam" id="PF01575"/>
    </source>
</evidence>
<dbReference type="PANTHER" id="PTHR43841">
    <property type="entry name" value="3-HYDROXYACYL-THIOESTER DEHYDRATASE HTDX-RELATED"/>
    <property type="match status" value="1"/>
</dbReference>
<dbReference type="InterPro" id="IPR029069">
    <property type="entry name" value="HotDog_dom_sf"/>
</dbReference>
<organism evidence="3 4">
    <name type="scientific">Nocardioides jishulii</name>
    <dbReference type="NCBI Taxonomy" id="2575440"/>
    <lineage>
        <taxon>Bacteria</taxon>
        <taxon>Bacillati</taxon>
        <taxon>Actinomycetota</taxon>
        <taxon>Actinomycetes</taxon>
        <taxon>Propionibacteriales</taxon>
        <taxon>Nocardioidaceae</taxon>
        <taxon>Nocardioides</taxon>
    </lineage>
</organism>
<dbReference type="EMBL" id="SZPY01000001">
    <property type="protein sequence ID" value="TKI64474.1"/>
    <property type="molecule type" value="Genomic_DNA"/>
</dbReference>
<dbReference type="PRINTS" id="PR01483">
    <property type="entry name" value="FASYNTHASE"/>
</dbReference>